<evidence type="ECO:0008006" key="4">
    <source>
        <dbReference type="Google" id="ProtNLM"/>
    </source>
</evidence>
<name>L0A7Z1_DEIPD</name>
<reference evidence="3" key="1">
    <citation type="submission" date="2012-03" db="EMBL/GenBank/DDBJ databases">
        <title>Complete sequence of plasmid 1 of Deinococcus peraridilitoris DSM 19664.</title>
        <authorList>
            <person name="Lucas S."/>
            <person name="Copeland A."/>
            <person name="Lapidus A."/>
            <person name="Glavina del Rio T."/>
            <person name="Dalin E."/>
            <person name="Tice H."/>
            <person name="Bruce D."/>
            <person name="Goodwin L."/>
            <person name="Pitluck S."/>
            <person name="Peters L."/>
            <person name="Mikhailova N."/>
            <person name="Lu M."/>
            <person name="Kyrpides N."/>
            <person name="Mavromatis K."/>
            <person name="Ivanova N."/>
            <person name="Brettin T."/>
            <person name="Detter J.C."/>
            <person name="Han C."/>
            <person name="Larimer F."/>
            <person name="Land M."/>
            <person name="Hauser L."/>
            <person name="Markowitz V."/>
            <person name="Cheng J.-F."/>
            <person name="Hugenholtz P."/>
            <person name="Woyke T."/>
            <person name="Wu D."/>
            <person name="Pukall R."/>
            <person name="Steenblock K."/>
            <person name="Brambilla E."/>
            <person name="Klenk H.-P."/>
            <person name="Eisen J.A."/>
        </authorList>
    </citation>
    <scope>NUCLEOTIDE SEQUENCE [LARGE SCALE GENOMIC DNA]</scope>
    <source>
        <strain evidence="3">DSM 19664 / LMG 22246 / CIP 109416 / KR-200</strain>
        <plasmid evidence="3">Plasmid pDEIPE01</plasmid>
    </source>
</reference>
<keyword evidence="1" id="KW-0472">Membrane</keyword>
<dbReference type="Proteomes" id="UP000010467">
    <property type="component" value="Plasmid pDEIPE01"/>
</dbReference>
<evidence type="ECO:0000313" key="2">
    <source>
        <dbReference type="EMBL" id="AFZ69302.1"/>
    </source>
</evidence>
<geneLocation type="plasmid" evidence="2 3">
    <name>pDEIPE01</name>
</geneLocation>
<gene>
    <name evidence="2" type="ordered locus">Deipe_3887</name>
</gene>
<dbReference type="AlphaFoldDB" id="L0A7Z1"/>
<protein>
    <recommendedName>
        <fullName evidence="4">DUF1440 domain-containing protein</fullName>
    </recommendedName>
</protein>
<feature type="transmembrane region" description="Helical" evidence="1">
    <location>
        <begin position="71"/>
        <end position="94"/>
    </location>
</feature>
<dbReference type="HOGENOM" id="CLU_1600014_0_0_0"/>
<accession>L0A7Z1</accession>
<proteinExistence type="predicted"/>
<keyword evidence="1" id="KW-1133">Transmembrane helix</keyword>
<dbReference type="RefSeq" id="WP_015231204.1">
    <property type="nucleotide sequence ID" value="NC_019789.1"/>
</dbReference>
<keyword evidence="2" id="KW-0614">Plasmid</keyword>
<organism evidence="2 3">
    <name type="scientific">Deinococcus peraridilitoris (strain DSM 19664 / LMG 22246 / CIP 109416 / KR-200)</name>
    <dbReference type="NCBI Taxonomy" id="937777"/>
    <lineage>
        <taxon>Bacteria</taxon>
        <taxon>Thermotogati</taxon>
        <taxon>Deinococcota</taxon>
        <taxon>Deinococci</taxon>
        <taxon>Deinococcales</taxon>
        <taxon>Deinococcaceae</taxon>
        <taxon>Deinococcus</taxon>
    </lineage>
</organism>
<feature type="transmembrane region" description="Helical" evidence="1">
    <location>
        <begin position="137"/>
        <end position="155"/>
    </location>
</feature>
<dbReference type="KEGG" id="dpd:Deipe_3887"/>
<keyword evidence="1" id="KW-0812">Transmembrane</keyword>
<dbReference type="PATRIC" id="fig|937777.3.peg.3900"/>
<evidence type="ECO:0000256" key="1">
    <source>
        <dbReference type="SAM" id="Phobius"/>
    </source>
</evidence>
<dbReference type="EMBL" id="CP003383">
    <property type="protein sequence ID" value="AFZ69302.1"/>
    <property type="molecule type" value="Genomic_DNA"/>
</dbReference>
<keyword evidence="3" id="KW-1185">Reference proteome</keyword>
<feature type="transmembrane region" description="Helical" evidence="1">
    <location>
        <begin position="15"/>
        <end position="36"/>
    </location>
</feature>
<evidence type="ECO:0000313" key="3">
    <source>
        <dbReference type="Proteomes" id="UP000010467"/>
    </source>
</evidence>
<sequence length="166" mass="17557">MSTAKSRPALHQPRYTAGLLASLSAETAFILINALASALQGNSPWMVVRVPAVFMVGPDALEPAGFAGNDVLLGLFLHLVMSAAVGLVFAWLSAHLTISPVALGLVTAAVLFFFGFWLLPTLFPLWLSPFALSPKGMLVQTATHVVYGVVFGAAYRQLSTPRAHPG</sequence>
<feature type="transmembrane region" description="Helical" evidence="1">
    <location>
        <begin position="101"/>
        <end position="125"/>
    </location>
</feature>